<protein>
    <submittedName>
        <fullName evidence="4">Alpha/beta hydrolase</fullName>
    </submittedName>
</protein>
<evidence type="ECO:0000313" key="4">
    <source>
        <dbReference type="EMBL" id="GAA0336275.1"/>
    </source>
</evidence>
<evidence type="ECO:0000256" key="1">
    <source>
        <dbReference type="SAM" id="Phobius"/>
    </source>
</evidence>
<dbReference type="InterPro" id="IPR053145">
    <property type="entry name" value="AB_hydrolase_Est10"/>
</dbReference>
<dbReference type="RefSeq" id="WP_252807197.1">
    <property type="nucleotide sequence ID" value="NZ_BAAABM010000017.1"/>
</dbReference>
<feature type="transmembrane region" description="Helical" evidence="1">
    <location>
        <begin position="362"/>
        <end position="381"/>
    </location>
</feature>
<dbReference type="Gene3D" id="3.40.50.1820">
    <property type="entry name" value="alpha/beta hydrolase"/>
    <property type="match status" value="1"/>
</dbReference>
<feature type="signal peptide" evidence="2">
    <location>
        <begin position="1"/>
        <end position="28"/>
    </location>
</feature>
<dbReference type="GO" id="GO:0016787">
    <property type="term" value="F:hydrolase activity"/>
    <property type="evidence" value="ECO:0007669"/>
    <property type="project" value="UniProtKB-KW"/>
</dbReference>
<feature type="chain" id="PRO_5045988044" evidence="2">
    <location>
        <begin position="29"/>
        <end position="498"/>
    </location>
</feature>
<dbReference type="PANTHER" id="PTHR43265">
    <property type="entry name" value="ESTERASE ESTD"/>
    <property type="match status" value="1"/>
</dbReference>
<dbReference type="InterPro" id="IPR029058">
    <property type="entry name" value="AB_hydrolase_fold"/>
</dbReference>
<keyword evidence="1" id="KW-0812">Transmembrane</keyword>
<comment type="caution">
    <text evidence="4">The sequence shown here is derived from an EMBL/GenBank/DDBJ whole genome shotgun (WGS) entry which is preliminary data.</text>
</comment>
<keyword evidence="5" id="KW-1185">Reference proteome</keyword>
<name>A0ABP3G520_9ACTN</name>
<dbReference type="InterPro" id="IPR014940">
    <property type="entry name" value="BAAT_C"/>
</dbReference>
<keyword evidence="4" id="KW-0378">Hydrolase</keyword>
<organism evidence="4 5">
    <name type="scientific">Actinoallomurus spadix</name>
    <dbReference type="NCBI Taxonomy" id="79912"/>
    <lineage>
        <taxon>Bacteria</taxon>
        <taxon>Bacillati</taxon>
        <taxon>Actinomycetota</taxon>
        <taxon>Actinomycetes</taxon>
        <taxon>Streptosporangiales</taxon>
        <taxon>Thermomonosporaceae</taxon>
        <taxon>Actinoallomurus</taxon>
    </lineage>
</organism>
<sequence length="498" mass="52061">MLLSFKSRRVRAAGWAIGLLVPSSLALALAPSPVTPTHAAYAAAAPRAARDGLTRTDVSFRGGDGLVLHGTVVAPSRTTGRVPGIVLVGGSGPGPRQEYAQEAEAFARGGVVTLVYDKRTVGYSKMHRDFSLLAADALAGVRTLRARPGVDPAKVGLWGFSEGGWVAPLAASRSSDVAYLITIGGPGRTPLRTQTWYLAVHLRHDHVSGSLLDTIMGPAAHLVDGAGLFPEGGHDPVPVLQRLRQPVLALWGEHDTQVPPRESAQVFERVLARAGNDHVTIRFVAGAGHNGHRTNDGFENLGGPLLGGHPLGALAPGYADTMTSWIHQVAAGHPPLSSTAAPPRQAVTSRAASNGAWYGANGLQWAAIALFLLAFAGYPVTGIVRRTLGRTAAVPARRPARLLAATGLVTVAGTLLYTVAVFATSGRLGDPVLVGRPLSWLILQLLAVIVAVTTGVTAVSAWRNRRTPAAGGRVRVAVVVTAGTIFIPWAVYWGLLAW</sequence>
<proteinExistence type="predicted"/>
<keyword evidence="2" id="KW-0732">Signal</keyword>
<feature type="transmembrane region" description="Helical" evidence="1">
    <location>
        <begin position="438"/>
        <end position="462"/>
    </location>
</feature>
<keyword evidence="1" id="KW-0472">Membrane</keyword>
<evidence type="ECO:0000256" key="2">
    <source>
        <dbReference type="SAM" id="SignalP"/>
    </source>
</evidence>
<feature type="transmembrane region" description="Helical" evidence="1">
    <location>
        <begin position="402"/>
        <end position="426"/>
    </location>
</feature>
<feature type="domain" description="BAAT/Acyl-CoA thioester hydrolase C-terminal" evidence="3">
    <location>
        <begin position="141"/>
        <end position="290"/>
    </location>
</feature>
<dbReference type="EMBL" id="BAAABM010000017">
    <property type="protein sequence ID" value="GAA0336275.1"/>
    <property type="molecule type" value="Genomic_DNA"/>
</dbReference>
<keyword evidence="1" id="KW-1133">Transmembrane helix</keyword>
<evidence type="ECO:0000259" key="3">
    <source>
        <dbReference type="Pfam" id="PF08840"/>
    </source>
</evidence>
<gene>
    <name evidence="4" type="ORF">GCM10010151_27390</name>
</gene>
<accession>A0ABP3G520</accession>
<dbReference type="Proteomes" id="UP001501822">
    <property type="component" value="Unassembled WGS sequence"/>
</dbReference>
<dbReference type="SUPFAM" id="SSF53474">
    <property type="entry name" value="alpha/beta-Hydrolases"/>
    <property type="match status" value="1"/>
</dbReference>
<evidence type="ECO:0000313" key="5">
    <source>
        <dbReference type="Proteomes" id="UP001501822"/>
    </source>
</evidence>
<dbReference type="Pfam" id="PF08840">
    <property type="entry name" value="BAAT_C"/>
    <property type="match status" value="1"/>
</dbReference>
<dbReference type="PANTHER" id="PTHR43265:SF1">
    <property type="entry name" value="ESTERASE ESTD"/>
    <property type="match status" value="1"/>
</dbReference>
<feature type="transmembrane region" description="Helical" evidence="1">
    <location>
        <begin position="474"/>
        <end position="495"/>
    </location>
</feature>
<reference evidence="5" key="1">
    <citation type="journal article" date="2019" name="Int. J. Syst. Evol. Microbiol.">
        <title>The Global Catalogue of Microorganisms (GCM) 10K type strain sequencing project: providing services to taxonomists for standard genome sequencing and annotation.</title>
        <authorList>
            <consortium name="The Broad Institute Genomics Platform"/>
            <consortium name="The Broad Institute Genome Sequencing Center for Infectious Disease"/>
            <person name="Wu L."/>
            <person name="Ma J."/>
        </authorList>
    </citation>
    <scope>NUCLEOTIDE SEQUENCE [LARGE SCALE GENOMIC DNA]</scope>
    <source>
        <strain evidence="5">JCM 3146</strain>
    </source>
</reference>